<dbReference type="EMBL" id="JASHID010000003">
    <property type="protein sequence ID" value="MDI9863687.1"/>
    <property type="molecule type" value="Genomic_DNA"/>
</dbReference>
<evidence type="ECO:0000256" key="1">
    <source>
        <dbReference type="ARBA" id="ARBA00001911"/>
    </source>
</evidence>
<gene>
    <name evidence="8" type="ORF">QM480_05095</name>
</gene>
<reference evidence="8 9" key="1">
    <citation type="submission" date="2023-05" db="EMBL/GenBank/DDBJ databases">
        <title>Novel species of genus Flectobacillus isolated from stream in China.</title>
        <authorList>
            <person name="Lu H."/>
        </authorList>
    </citation>
    <scope>NUCLEOTIDE SEQUENCE [LARGE SCALE GENOMIC DNA]</scope>
    <source>
        <strain evidence="8 9">DC10W</strain>
    </source>
</reference>
<feature type="domain" description="3-dehydroquinate synthase N-terminal" evidence="6">
    <location>
        <begin position="82"/>
        <end position="195"/>
    </location>
</feature>
<dbReference type="CDD" id="cd08198">
    <property type="entry name" value="DHQS-like"/>
    <property type="match status" value="1"/>
</dbReference>
<evidence type="ECO:0000256" key="5">
    <source>
        <dbReference type="ARBA" id="ARBA00023239"/>
    </source>
</evidence>
<evidence type="ECO:0000313" key="9">
    <source>
        <dbReference type="Proteomes" id="UP001236569"/>
    </source>
</evidence>
<dbReference type="InterPro" id="IPR030960">
    <property type="entry name" value="DHQS/DOIS_N"/>
</dbReference>
<dbReference type="RefSeq" id="WP_283368958.1">
    <property type="nucleotide sequence ID" value="NZ_JASHID010000003.1"/>
</dbReference>
<organism evidence="8 9">
    <name type="scientific">Flectobacillus longus</name>
    <dbReference type="NCBI Taxonomy" id="2984207"/>
    <lineage>
        <taxon>Bacteria</taxon>
        <taxon>Pseudomonadati</taxon>
        <taxon>Bacteroidota</taxon>
        <taxon>Cytophagia</taxon>
        <taxon>Cytophagales</taxon>
        <taxon>Flectobacillaceae</taxon>
        <taxon>Flectobacillus</taxon>
    </lineage>
</organism>
<dbReference type="Proteomes" id="UP001236569">
    <property type="component" value="Unassembled WGS sequence"/>
</dbReference>
<feature type="domain" description="3-dehydroquinate synthase C-terminal" evidence="7">
    <location>
        <begin position="197"/>
        <end position="323"/>
    </location>
</feature>
<dbReference type="PANTHER" id="PTHR43622:SF7">
    <property type="entry name" value="3-DEHYDROQUINATE SYNTHASE, CHLOROPLASTIC"/>
    <property type="match status" value="1"/>
</dbReference>
<evidence type="ECO:0000256" key="2">
    <source>
        <dbReference type="ARBA" id="ARBA00022605"/>
    </source>
</evidence>
<comment type="caution">
    <text evidence="8">The sequence shown here is derived from an EMBL/GenBank/DDBJ whole genome shotgun (WGS) entry which is preliminary data.</text>
</comment>
<dbReference type="InterPro" id="IPR056179">
    <property type="entry name" value="DHQS_C"/>
</dbReference>
<dbReference type="Gene3D" id="3.40.50.1970">
    <property type="match status" value="1"/>
</dbReference>
<evidence type="ECO:0000259" key="7">
    <source>
        <dbReference type="Pfam" id="PF24621"/>
    </source>
</evidence>
<dbReference type="Pfam" id="PF01761">
    <property type="entry name" value="DHQ_synthase"/>
    <property type="match status" value="1"/>
</dbReference>
<dbReference type="GO" id="GO:0003856">
    <property type="term" value="F:3-dehydroquinate synthase activity"/>
    <property type="evidence" value="ECO:0007669"/>
    <property type="project" value="UniProtKB-EC"/>
</dbReference>
<dbReference type="PANTHER" id="PTHR43622">
    <property type="entry name" value="3-DEHYDROQUINATE SYNTHASE"/>
    <property type="match status" value="1"/>
</dbReference>
<comment type="cofactor">
    <cofactor evidence="1">
        <name>NAD(+)</name>
        <dbReference type="ChEBI" id="CHEBI:57540"/>
    </cofactor>
</comment>
<accession>A0ABT6YJB2</accession>
<proteinExistence type="predicted"/>
<dbReference type="Pfam" id="PF24621">
    <property type="entry name" value="DHQS_C"/>
    <property type="match status" value="1"/>
</dbReference>
<protein>
    <submittedName>
        <fullName evidence="8">3-dehydroquinate synthase</fullName>
        <ecNumber evidence="8">4.2.3.4</ecNumber>
    </submittedName>
</protein>
<keyword evidence="5 8" id="KW-0456">Lyase</keyword>
<keyword evidence="9" id="KW-1185">Reference proteome</keyword>
<dbReference type="EC" id="4.2.3.4" evidence="8"/>
<keyword evidence="2" id="KW-0028">Amino-acid biosynthesis</keyword>
<dbReference type="NCBIfam" id="NF004852">
    <property type="entry name" value="PRK06203.1"/>
    <property type="match status" value="1"/>
</dbReference>
<dbReference type="InterPro" id="IPR050071">
    <property type="entry name" value="Dehydroquinate_synthase"/>
</dbReference>
<evidence type="ECO:0000313" key="8">
    <source>
        <dbReference type="EMBL" id="MDI9863687.1"/>
    </source>
</evidence>
<evidence type="ECO:0000256" key="3">
    <source>
        <dbReference type="ARBA" id="ARBA00023027"/>
    </source>
</evidence>
<evidence type="ECO:0000259" key="6">
    <source>
        <dbReference type="Pfam" id="PF01761"/>
    </source>
</evidence>
<evidence type="ECO:0000256" key="4">
    <source>
        <dbReference type="ARBA" id="ARBA00023141"/>
    </source>
</evidence>
<keyword evidence="3" id="KW-0520">NAD</keyword>
<keyword evidence="4" id="KW-0057">Aromatic amino acid biosynthesis</keyword>
<sequence length="384" mass="42896">MSVIQQSFQVQFSYNIQFTKNLFAPENSLLIDFLRNYGSPTFKKKILFLIDEGVSEAHPYLQDAIRNYFATQDAIELASDILVLPGGEIVKNQPSYFDQALEAIDTYGIDRHSFVAAIGGGAFLDMTGYASAVAHRGVKHIRIPTTVLSQNDSGVGVKNGINYIGKKNFLGTFAPPVAVFNDSTFLTTLNDRDWRSGIAEAVKVALIKDLKFFTWLEDHAFALANRDEDAMYQHIFRCAELHVQHISSGDPFESGSARPLDFGHWAAHKLEYLTNFSIRHGEAVAIGIALDSVYSHLKGDLTENDLHRIITLLQNLGFELYHPALAENDKINLWKGLNEFREHLGGQLTITLLKALGKGEEVHEIDFELVKQAVDYLASKVCVF</sequence>
<dbReference type="Gene3D" id="1.20.1090.10">
    <property type="entry name" value="Dehydroquinate synthase-like - alpha domain"/>
    <property type="match status" value="1"/>
</dbReference>
<dbReference type="SUPFAM" id="SSF56796">
    <property type="entry name" value="Dehydroquinate synthase-like"/>
    <property type="match status" value="1"/>
</dbReference>
<name>A0ABT6YJB2_9BACT</name>